<name>A0A0C2J9H3_THEKT</name>
<organism evidence="1 2">
    <name type="scientific">Thelohanellus kitauei</name>
    <name type="common">Myxosporean</name>
    <dbReference type="NCBI Taxonomy" id="669202"/>
    <lineage>
        <taxon>Eukaryota</taxon>
        <taxon>Metazoa</taxon>
        <taxon>Cnidaria</taxon>
        <taxon>Myxozoa</taxon>
        <taxon>Myxosporea</taxon>
        <taxon>Bivalvulida</taxon>
        <taxon>Platysporina</taxon>
        <taxon>Myxobolidae</taxon>
        <taxon>Thelohanellus</taxon>
    </lineage>
</organism>
<evidence type="ECO:0000313" key="1">
    <source>
        <dbReference type="EMBL" id="KII65783.1"/>
    </source>
</evidence>
<comment type="caution">
    <text evidence="1">The sequence shown here is derived from an EMBL/GenBank/DDBJ whole genome shotgun (WGS) entry which is preliminary data.</text>
</comment>
<sequence length="99" mass="11414">MDIDIFDNSKADNCTHSLHSIKLNGFKHNFLSFDSSKLHPQALLYDRNWKRAQTMFHNYGNLVGDLVISTPYLYPINDKNLQQIALGDFTIFTDDFSSL</sequence>
<accession>A0A0C2J9H3</accession>
<dbReference type="AlphaFoldDB" id="A0A0C2J9H3"/>
<reference evidence="1 2" key="1">
    <citation type="journal article" date="2014" name="Genome Biol. Evol.">
        <title>The genome of the myxosporean Thelohanellus kitauei shows adaptations to nutrient acquisition within its fish host.</title>
        <authorList>
            <person name="Yang Y."/>
            <person name="Xiong J."/>
            <person name="Zhou Z."/>
            <person name="Huo F."/>
            <person name="Miao W."/>
            <person name="Ran C."/>
            <person name="Liu Y."/>
            <person name="Zhang J."/>
            <person name="Feng J."/>
            <person name="Wang M."/>
            <person name="Wang M."/>
            <person name="Wang L."/>
            <person name="Yao B."/>
        </authorList>
    </citation>
    <scope>NUCLEOTIDE SEQUENCE [LARGE SCALE GENOMIC DNA]</scope>
    <source>
        <strain evidence="1">Wuqing</strain>
    </source>
</reference>
<gene>
    <name evidence="1" type="ORF">RF11_10302</name>
</gene>
<evidence type="ECO:0000313" key="2">
    <source>
        <dbReference type="Proteomes" id="UP000031668"/>
    </source>
</evidence>
<proteinExistence type="predicted"/>
<protein>
    <submittedName>
        <fullName evidence="1">Uncharacterized protein</fullName>
    </submittedName>
</protein>
<dbReference type="EMBL" id="JWZT01003723">
    <property type="protein sequence ID" value="KII65783.1"/>
    <property type="molecule type" value="Genomic_DNA"/>
</dbReference>
<keyword evidence="2" id="KW-1185">Reference proteome</keyword>
<dbReference type="Proteomes" id="UP000031668">
    <property type="component" value="Unassembled WGS sequence"/>
</dbReference>